<comment type="catalytic activity">
    <reaction evidence="1">
        <text>a phosphate monoester + H2O = an alcohol + phosphate</text>
        <dbReference type="Rhea" id="RHEA:15017"/>
        <dbReference type="ChEBI" id="CHEBI:15377"/>
        <dbReference type="ChEBI" id="CHEBI:30879"/>
        <dbReference type="ChEBI" id="CHEBI:43474"/>
        <dbReference type="ChEBI" id="CHEBI:67140"/>
        <dbReference type="EC" id="3.1.3.2"/>
    </reaction>
</comment>
<proteinExistence type="evidence at transcript level"/>
<dbReference type="Gene3D" id="3.40.50.1240">
    <property type="entry name" value="Phosphoglycerate mutase-like"/>
    <property type="match status" value="1"/>
</dbReference>
<keyword evidence="5" id="KW-0378">Hydrolase</keyword>
<evidence type="ECO:0000256" key="8">
    <source>
        <dbReference type="SAM" id="SignalP"/>
    </source>
</evidence>
<evidence type="ECO:0000256" key="4">
    <source>
        <dbReference type="ARBA" id="ARBA00022729"/>
    </source>
</evidence>
<keyword evidence="7" id="KW-0325">Glycoprotein</keyword>
<dbReference type="GO" id="GO:0003993">
    <property type="term" value="F:acid phosphatase activity"/>
    <property type="evidence" value="ECO:0007669"/>
    <property type="project" value="UniProtKB-EC"/>
</dbReference>
<name>F1L2P8_ASCSU</name>
<evidence type="ECO:0000256" key="6">
    <source>
        <dbReference type="ARBA" id="ARBA00023157"/>
    </source>
</evidence>
<protein>
    <recommendedName>
        <fullName evidence="3">acid phosphatase</fullName>
        <ecNumber evidence="3">3.1.3.2</ecNumber>
    </recommendedName>
</protein>
<dbReference type="InterPro" id="IPR050645">
    <property type="entry name" value="Histidine_acid_phosphatase"/>
</dbReference>
<dbReference type="PROSITE" id="PS00616">
    <property type="entry name" value="HIS_ACID_PHOSPHAT_1"/>
    <property type="match status" value="1"/>
</dbReference>
<dbReference type="EC" id="3.1.3.2" evidence="3"/>
<dbReference type="PANTHER" id="PTHR11567:SF211">
    <property type="entry name" value="PROSTATIC ACID PHOSPHATASE"/>
    <property type="match status" value="1"/>
</dbReference>
<feature type="chain" id="PRO_5003268295" description="acid phosphatase" evidence="8">
    <location>
        <begin position="18"/>
        <end position="479"/>
    </location>
</feature>
<evidence type="ECO:0000313" key="9">
    <source>
        <dbReference type="EMBL" id="ADY44402.1"/>
    </source>
</evidence>
<organism evidence="9">
    <name type="scientific">Ascaris suum</name>
    <name type="common">Pig roundworm</name>
    <name type="synonym">Ascaris lumbricoides</name>
    <dbReference type="NCBI Taxonomy" id="6253"/>
    <lineage>
        <taxon>Eukaryota</taxon>
        <taxon>Metazoa</taxon>
        <taxon>Ecdysozoa</taxon>
        <taxon>Nematoda</taxon>
        <taxon>Chromadorea</taxon>
        <taxon>Rhabditida</taxon>
        <taxon>Spirurina</taxon>
        <taxon>Ascaridomorpha</taxon>
        <taxon>Ascaridoidea</taxon>
        <taxon>Ascarididae</taxon>
        <taxon>Ascaris</taxon>
    </lineage>
</organism>
<feature type="signal peptide" evidence="8">
    <location>
        <begin position="1"/>
        <end position="17"/>
    </location>
</feature>
<dbReference type="SUPFAM" id="SSF53254">
    <property type="entry name" value="Phosphoglycerate mutase-like"/>
    <property type="match status" value="1"/>
</dbReference>
<accession>F1L2P8</accession>
<keyword evidence="4 8" id="KW-0732">Signal</keyword>
<evidence type="ECO:0000256" key="5">
    <source>
        <dbReference type="ARBA" id="ARBA00022801"/>
    </source>
</evidence>
<reference evidence="9" key="1">
    <citation type="journal article" date="2011" name="Genome Res.">
        <title>Deep small RNA sequencing from the nematode Ascaris reveals conservation, functional diversification, and novel developmental profiles.</title>
        <authorList>
            <person name="Wang J."/>
            <person name="Czech B."/>
            <person name="Crunk A."/>
            <person name="Wallace A."/>
            <person name="Mitreva M."/>
            <person name="Hannon G.J."/>
            <person name="Davis R.E."/>
        </authorList>
    </citation>
    <scope>NUCLEOTIDE SEQUENCE</scope>
</reference>
<sequence length="479" mass="54267">MLKVSVFAVSFLMSVHCDNLIMVQPVWRHGDRSPTTTFPNDPNQESAWPLGWGQLTPIGMDQQVFLGNALYEEYVVKNKFLSTSLSFNEMYIRSTDVNRTLISAYCNLIGMYYNRTKAVVDEDYPANPRWPPYLVPFPVHTIAKDRDYIGSPLAPDCPRRDWLFEMSQRAPEFVKLGDDNQKFLQELSEICGETIDLIKLWDIRDAILVERLHNKPTIINDTMYAQMAVIDDQVANYEDGLGLSPVDGIDFAVEVPKVKGGGLLWSILDHFDLKLFCLESNNSVMPQCEWMNNLKYFAYSAHETTLTALMAAMDAKQRIIPFGYPTYAACLVFELWNTTSGPAIRVLFRRNSTADFEEVTHFINGCVNLSNNKCPYQRMHQSAETFYPGDVETLCKDVTSTSTDMRHQSTTAYPPIPTTSGALAVFQSPVNYSISTNSNDQRRPGSISITCIFSIYHAFIVEKILSGRVLHCPHCRCVV</sequence>
<evidence type="ECO:0000256" key="2">
    <source>
        <dbReference type="ARBA" id="ARBA00005375"/>
    </source>
</evidence>
<dbReference type="CDD" id="cd07061">
    <property type="entry name" value="HP_HAP_like"/>
    <property type="match status" value="1"/>
</dbReference>
<dbReference type="EMBL" id="JI170218">
    <property type="protein sequence ID" value="ADY44402.1"/>
    <property type="molecule type" value="mRNA"/>
</dbReference>
<evidence type="ECO:0000256" key="7">
    <source>
        <dbReference type="ARBA" id="ARBA00023180"/>
    </source>
</evidence>
<evidence type="ECO:0000256" key="1">
    <source>
        <dbReference type="ARBA" id="ARBA00000032"/>
    </source>
</evidence>
<comment type="similarity">
    <text evidence="2">Belongs to the histidine acid phosphatase family.</text>
</comment>
<dbReference type="InterPro" id="IPR000560">
    <property type="entry name" value="His_Pase_clade-2"/>
</dbReference>
<evidence type="ECO:0000256" key="3">
    <source>
        <dbReference type="ARBA" id="ARBA00012646"/>
    </source>
</evidence>
<dbReference type="InterPro" id="IPR029033">
    <property type="entry name" value="His_PPase_superfam"/>
</dbReference>
<keyword evidence="6" id="KW-1015">Disulfide bond</keyword>
<dbReference type="Pfam" id="PF00328">
    <property type="entry name" value="His_Phos_2"/>
    <property type="match status" value="1"/>
</dbReference>
<dbReference type="AlphaFoldDB" id="F1L2P8"/>
<dbReference type="PANTHER" id="PTHR11567">
    <property type="entry name" value="ACID PHOSPHATASE-RELATED"/>
    <property type="match status" value="1"/>
</dbReference>
<dbReference type="InterPro" id="IPR033379">
    <property type="entry name" value="Acid_Pase_AS"/>
</dbReference>